<dbReference type="EMBL" id="CAJOBC010084599">
    <property type="protein sequence ID" value="CAF4319382.1"/>
    <property type="molecule type" value="Genomic_DNA"/>
</dbReference>
<name>A0A815P4X5_9BILA</name>
<evidence type="ECO:0000313" key="2">
    <source>
        <dbReference type="EMBL" id="CAF1444231.1"/>
    </source>
</evidence>
<feature type="compositionally biased region" description="Acidic residues" evidence="1">
    <location>
        <begin position="55"/>
        <end position="73"/>
    </location>
</feature>
<organism evidence="2 4">
    <name type="scientific">Didymodactylos carnosus</name>
    <dbReference type="NCBI Taxonomy" id="1234261"/>
    <lineage>
        <taxon>Eukaryota</taxon>
        <taxon>Metazoa</taxon>
        <taxon>Spiralia</taxon>
        <taxon>Gnathifera</taxon>
        <taxon>Rotifera</taxon>
        <taxon>Eurotatoria</taxon>
        <taxon>Bdelloidea</taxon>
        <taxon>Philodinida</taxon>
        <taxon>Philodinidae</taxon>
        <taxon>Didymodactylos</taxon>
    </lineage>
</organism>
<keyword evidence="4" id="KW-1185">Reference proteome</keyword>
<evidence type="ECO:0000313" key="3">
    <source>
        <dbReference type="EMBL" id="CAF4319382.1"/>
    </source>
</evidence>
<dbReference type="Proteomes" id="UP000681722">
    <property type="component" value="Unassembled WGS sequence"/>
</dbReference>
<dbReference type="AlphaFoldDB" id="A0A815P4X5"/>
<protein>
    <submittedName>
        <fullName evidence="2">Uncharacterized protein</fullName>
    </submittedName>
</protein>
<feature type="region of interest" description="Disordered" evidence="1">
    <location>
        <begin position="40"/>
        <end position="73"/>
    </location>
</feature>
<comment type="caution">
    <text evidence="2">The sequence shown here is derived from an EMBL/GenBank/DDBJ whole genome shotgun (WGS) entry which is preliminary data.</text>
</comment>
<reference evidence="2" key="1">
    <citation type="submission" date="2021-02" db="EMBL/GenBank/DDBJ databases">
        <authorList>
            <person name="Nowell W R."/>
        </authorList>
    </citation>
    <scope>NUCLEOTIDE SEQUENCE</scope>
</reference>
<sequence length="73" mass="8693">MIKKVCTEQEILNGQHLPERDWNEEAEKQQTQDYEENYNDHEVKQENIGSNENVVGDEEYDQDPSDNEEDQHN</sequence>
<evidence type="ECO:0000256" key="1">
    <source>
        <dbReference type="SAM" id="MobiDB-lite"/>
    </source>
</evidence>
<dbReference type="EMBL" id="CAJNOQ010019157">
    <property type="protein sequence ID" value="CAF1444231.1"/>
    <property type="molecule type" value="Genomic_DNA"/>
</dbReference>
<dbReference type="Proteomes" id="UP000663829">
    <property type="component" value="Unassembled WGS sequence"/>
</dbReference>
<accession>A0A815P4X5</accession>
<proteinExistence type="predicted"/>
<evidence type="ECO:0000313" key="4">
    <source>
        <dbReference type="Proteomes" id="UP000663829"/>
    </source>
</evidence>
<gene>
    <name evidence="2" type="ORF">GPM918_LOCUS34484</name>
    <name evidence="3" type="ORF">SRO942_LOCUS35183</name>
</gene>